<protein>
    <submittedName>
        <fullName evidence="10">Uncharacterized protein</fullName>
    </submittedName>
</protein>
<evidence type="ECO:0000256" key="9">
    <source>
        <dbReference type="SAM" id="MobiDB-lite"/>
    </source>
</evidence>
<evidence type="ECO:0000256" key="1">
    <source>
        <dbReference type="ARBA" id="ARBA00004123"/>
    </source>
</evidence>
<feature type="compositionally biased region" description="Polar residues" evidence="9">
    <location>
        <begin position="645"/>
        <end position="656"/>
    </location>
</feature>
<evidence type="ECO:0000256" key="5">
    <source>
        <dbReference type="ARBA" id="ARBA00023204"/>
    </source>
</evidence>
<keyword evidence="8" id="KW-0175">Coiled coil</keyword>
<dbReference type="InterPro" id="IPR039776">
    <property type="entry name" value="Pds5"/>
</dbReference>
<feature type="compositionally biased region" description="Basic and acidic residues" evidence="9">
    <location>
        <begin position="411"/>
        <end position="430"/>
    </location>
</feature>
<dbReference type="Proteomes" id="UP000823775">
    <property type="component" value="Unassembled WGS sequence"/>
</dbReference>
<feature type="coiled-coil region" evidence="8">
    <location>
        <begin position="1050"/>
        <end position="1084"/>
    </location>
</feature>
<proteinExistence type="predicted"/>
<dbReference type="PANTHER" id="PTHR12663">
    <property type="entry name" value="ANDROGEN INDUCED INHIBITOR OF PROLIFERATION AS3 / PDS5-RELATED"/>
    <property type="match status" value="1"/>
</dbReference>
<dbReference type="Gene3D" id="2.30.30.140">
    <property type="match status" value="1"/>
</dbReference>
<comment type="caution">
    <text evidence="10">The sequence shown here is derived from an EMBL/GenBank/DDBJ whole genome shotgun (WGS) entry which is preliminary data.</text>
</comment>
<dbReference type="CDD" id="cd20404">
    <property type="entry name" value="Tudor_Agenet_AtEML-like"/>
    <property type="match status" value="1"/>
</dbReference>
<evidence type="ECO:0000256" key="7">
    <source>
        <dbReference type="ARBA" id="ARBA00023306"/>
    </source>
</evidence>
<feature type="compositionally biased region" description="Acidic residues" evidence="9">
    <location>
        <begin position="401"/>
        <end position="410"/>
    </location>
</feature>
<dbReference type="InterPro" id="IPR016024">
    <property type="entry name" value="ARM-type_fold"/>
</dbReference>
<dbReference type="PANTHER" id="PTHR12663:SF69">
    <property type="entry name" value="SISTER CHROMATID COHESION PROTEIN PDS5 HOMOLOG E"/>
    <property type="match status" value="1"/>
</dbReference>
<dbReference type="SUPFAM" id="SSF63748">
    <property type="entry name" value="Tudor/PWWP/MBT"/>
    <property type="match status" value="1"/>
</dbReference>
<feature type="compositionally biased region" description="Polar residues" evidence="9">
    <location>
        <begin position="615"/>
        <end position="625"/>
    </location>
</feature>
<evidence type="ECO:0000256" key="3">
    <source>
        <dbReference type="ARBA" id="ARBA00022763"/>
    </source>
</evidence>
<dbReference type="Pfam" id="PF05278">
    <property type="entry name" value="PEARLI-4"/>
    <property type="match status" value="1"/>
</dbReference>
<feature type="compositionally biased region" description="Polar residues" evidence="9">
    <location>
        <begin position="677"/>
        <end position="687"/>
    </location>
</feature>
<keyword evidence="4" id="KW-0498">Mitosis</keyword>
<sequence>MGASSRASVSEEEERDRRLLEAGNELLQQPPSSKEELLEKLDNLEHLLSMVEQVPPASVRDASRPAMEALVVDRLLRHPDIDVKVSVASCISEIMRISAPDQPYHDSIIKDFFELALLAFGKLSCLDGRCYSKAVSIIEVLAKYRTCVLMWDLELDALVVEMFQHFLNSIRPDHPDQVFMHIEEIMSMIIKESEEIPLQLLNILIRSVKKENQSISPRSYVLGEKVLQESAVKLQPHLPEAVRSLGISINNYSEVVELIWTEAIKSKNTGESDQFVNGATKSQVENFPEEPCHEGACCDDVKSFTDKTSKHLPDTDCKVAASNGTMDDSLKTLFNNDCKELSHNATYDGKVGPSFPGSKLPTNDDSGKLAPHAAPERVAPFLDQPPNLLGKDDPKHKDDDIVLETDTTLEESDRGDSTKQQKSTDSRTTSRPENLGSLNAAKKELDPEATQASKKRDWKPNFLNKPEEGYDHAWLSGERRSKARILLKGHGKDTKKRRSCSTKCAISNGLNFSSGEEKTPIMTSVKRRQKEKNDKIGQNDGAQVSSISATDAPGARTKKKVSQPILVASEKSAVVESLEEKHEKDDKKIVPARYRVKRQRSSVDESGAEALGSVYSITKESNFAKTSKEQCKRKNSPSQEKALGSVSNTKESNFPKTSKEQRKRKNSPSQEEALGSVSITKKSNFLKTSKKQRKRKNSLSQEEALGSVSIAKESNFPKTSEEQCKRKNSPSQEEDSADKVVKKQGEELVGCRVRVWWPLDQVFYEGHITLFDPSEKTHMVIYEDGDREMLNLTQEHWELVDNDNTSDPIQEIVPGPSDLSDVRLGCIIDSYRHIRKKKKALNVDDDVLALTPGTESKKIVCSKPKLNRGKAADDLTPPTMTVQHNITPKGVHQNKRITVEGSESGVEGNPMSSTTPIKVSTEDGYACSDCVDVRGCKVKLSNAPILASIFAKYGDITVNCPHKSPAARAFLLDLVSDVVRQLKTGDFSVPSIKAMKSVVSNAADAKLDVTWLQQYLDEISEEEDMEKKSSYLMALSETTMLVSKAAKKDLVEMNGKVLAAEKRLKKAKRRLQEAKRRAGEAKRSVKVFEILGEKVQRDIKEAKDQAEYWQSRLNEIL</sequence>
<dbReference type="EMBL" id="JACEIK010001639">
    <property type="protein sequence ID" value="MCD7471003.1"/>
    <property type="molecule type" value="Genomic_DNA"/>
</dbReference>
<feature type="compositionally biased region" description="Basic and acidic residues" evidence="9">
    <location>
        <begin position="390"/>
        <end position="400"/>
    </location>
</feature>
<evidence type="ECO:0000313" key="10">
    <source>
        <dbReference type="EMBL" id="MCD7471003.1"/>
    </source>
</evidence>
<evidence type="ECO:0000256" key="2">
    <source>
        <dbReference type="ARBA" id="ARBA00022618"/>
    </source>
</evidence>
<keyword evidence="6" id="KW-0539">Nucleus</keyword>
<feature type="compositionally biased region" description="Polar residues" evidence="9">
    <location>
        <begin position="540"/>
        <end position="549"/>
    </location>
</feature>
<feature type="region of interest" description="Disordered" evidence="9">
    <location>
        <begin position="345"/>
        <end position="469"/>
    </location>
</feature>
<evidence type="ECO:0000256" key="4">
    <source>
        <dbReference type="ARBA" id="ARBA00022776"/>
    </source>
</evidence>
<evidence type="ECO:0000313" key="11">
    <source>
        <dbReference type="Proteomes" id="UP000823775"/>
    </source>
</evidence>
<feature type="compositionally biased region" description="Basic residues" evidence="9">
    <location>
        <begin position="688"/>
        <end position="697"/>
    </location>
</feature>
<keyword evidence="7" id="KW-0131">Cell cycle</keyword>
<accession>A0ABS8TJJ4</accession>
<gene>
    <name evidence="10" type="ORF">HAX54_011266</name>
</gene>
<keyword evidence="11" id="KW-1185">Reference proteome</keyword>
<dbReference type="Pfam" id="PF20168">
    <property type="entry name" value="PDS5"/>
    <property type="match status" value="1"/>
</dbReference>
<feature type="compositionally biased region" description="Basic and acidic residues" evidence="9">
    <location>
        <begin position="454"/>
        <end position="469"/>
    </location>
</feature>
<evidence type="ECO:0000256" key="6">
    <source>
        <dbReference type="ARBA" id="ARBA00023242"/>
    </source>
</evidence>
<comment type="subcellular location">
    <subcellularLocation>
        <location evidence="1">Nucleus</location>
    </subcellularLocation>
</comment>
<reference evidence="10 11" key="1">
    <citation type="journal article" date="2021" name="BMC Genomics">
        <title>Datura genome reveals duplications of psychoactive alkaloid biosynthetic genes and high mutation rate following tissue culture.</title>
        <authorList>
            <person name="Rajewski A."/>
            <person name="Carter-House D."/>
            <person name="Stajich J."/>
            <person name="Litt A."/>
        </authorList>
    </citation>
    <scope>NUCLEOTIDE SEQUENCE [LARGE SCALE GENOMIC DNA]</scope>
    <source>
        <strain evidence="10">AR-01</strain>
    </source>
</reference>
<feature type="region of interest" description="Disordered" evidence="9">
    <location>
        <begin position="596"/>
        <end position="741"/>
    </location>
</feature>
<keyword evidence="5" id="KW-0234">DNA repair</keyword>
<feature type="region of interest" description="Disordered" evidence="9">
    <location>
        <begin position="506"/>
        <end position="561"/>
    </location>
</feature>
<dbReference type="SUPFAM" id="SSF48371">
    <property type="entry name" value="ARM repeat"/>
    <property type="match status" value="1"/>
</dbReference>
<keyword evidence="2" id="KW-0132">Cell division</keyword>
<evidence type="ECO:0000256" key="8">
    <source>
        <dbReference type="SAM" id="Coils"/>
    </source>
</evidence>
<keyword evidence="3" id="KW-0227">DNA damage</keyword>
<dbReference type="InterPro" id="IPR007942">
    <property type="entry name" value="PLipase-like"/>
</dbReference>
<organism evidence="10 11">
    <name type="scientific">Datura stramonium</name>
    <name type="common">Jimsonweed</name>
    <name type="synonym">Common thornapple</name>
    <dbReference type="NCBI Taxonomy" id="4076"/>
    <lineage>
        <taxon>Eukaryota</taxon>
        <taxon>Viridiplantae</taxon>
        <taxon>Streptophyta</taxon>
        <taxon>Embryophyta</taxon>
        <taxon>Tracheophyta</taxon>
        <taxon>Spermatophyta</taxon>
        <taxon>Magnoliopsida</taxon>
        <taxon>eudicotyledons</taxon>
        <taxon>Gunneridae</taxon>
        <taxon>Pentapetalae</taxon>
        <taxon>asterids</taxon>
        <taxon>lamiids</taxon>
        <taxon>Solanales</taxon>
        <taxon>Solanaceae</taxon>
        <taxon>Solanoideae</taxon>
        <taxon>Datureae</taxon>
        <taxon>Datura</taxon>
    </lineage>
</organism>
<name>A0ABS8TJJ4_DATST</name>